<evidence type="ECO:0000313" key="1">
    <source>
        <dbReference type="EMBL" id="MCI43615.1"/>
    </source>
</evidence>
<name>A0A392S6V2_9FABA</name>
<organism evidence="1 2">
    <name type="scientific">Trifolium medium</name>
    <dbReference type="NCBI Taxonomy" id="97028"/>
    <lineage>
        <taxon>Eukaryota</taxon>
        <taxon>Viridiplantae</taxon>
        <taxon>Streptophyta</taxon>
        <taxon>Embryophyta</taxon>
        <taxon>Tracheophyta</taxon>
        <taxon>Spermatophyta</taxon>
        <taxon>Magnoliopsida</taxon>
        <taxon>eudicotyledons</taxon>
        <taxon>Gunneridae</taxon>
        <taxon>Pentapetalae</taxon>
        <taxon>rosids</taxon>
        <taxon>fabids</taxon>
        <taxon>Fabales</taxon>
        <taxon>Fabaceae</taxon>
        <taxon>Papilionoideae</taxon>
        <taxon>50 kb inversion clade</taxon>
        <taxon>NPAAA clade</taxon>
        <taxon>Hologalegina</taxon>
        <taxon>IRL clade</taxon>
        <taxon>Trifolieae</taxon>
        <taxon>Trifolium</taxon>
    </lineage>
</organism>
<comment type="caution">
    <text evidence="1">The sequence shown here is derived from an EMBL/GenBank/DDBJ whole genome shotgun (WGS) entry which is preliminary data.</text>
</comment>
<sequence>MCKEKKVHANVDQFFEDVIDVAGNRHYGFRPISELLKKFIDDYNIIRLELTIELNKPKDRYLALFGSQGRFSEVKHALTLA</sequence>
<proteinExistence type="predicted"/>
<accession>A0A392S6V2</accession>
<feature type="non-terminal residue" evidence="1">
    <location>
        <position position="81"/>
    </location>
</feature>
<dbReference type="EMBL" id="LXQA010319954">
    <property type="protein sequence ID" value="MCI43615.1"/>
    <property type="molecule type" value="Genomic_DNA"/>
</dbReference>
<reference evidence="1 2" key="1">
    <citation type="journal article" date="2018" name="Front. Plant Sci.">
        <title>Red Clover (Trifolium pratense) and Zigzag Clover (T. medium) - A Picture of Genomic Similarities and Differences.</title>
        <authorList>
            <person name="Dluhosova J."/>
            <person name="Istvanek J."/>
            <person name="Nedelnik J."/>
            <person name="Repkova J."/>
        </authorList>
    </citation>
    <scope>NUCLEOTIDE SEQUENCE [LARGE SCALE GENOMIC DNA]</scope>
    <source>
        <strain evidence="2">cv. 10/8</strain>
        <tissue evidence="1">Leaf</tissue>
    </source>
</reference>
<evidence type="ECO:0000313" key="2">
    <source>
        <dbReference type="Proteomes" id="UP000265520"/>
    </source>
</evidence>
<keyword evidence="2" id="KW-1185">Reference proteome</keyword>
<dbReference type="AlphaFoldDB" id="A0A392S6V2"/>
<dbReference type="Proteomes" id="UP000265520">
    <property type="component" value="Unassembled WGS sequence"/>
</dbReference>
<protein>
    <submittedName>
        <fullName evidence="1">Uncharacterized protein</fullName>
    </submittedName>
</protein>